<dbReference type="InterPro" id="IPR036034">
    <property type="entry name" value="PDZ_sf"/>
</dbReference>
<dbReference type="InterPro" id="IPR005151">
    <property type="entry name" value="Tail-specific_protease"/>
</dbReference>
<feature type="region of interest" description="Disordered" evidence="6">
    <location>
        <begin position="396"/>
        <end position="512"/>
    </location>
</feature>
<dbReference type="SMART" id="SM00245">
    <property type="entry name" value="TSPc"/>
    <property type="match status" value="1"/>
</dbReference>
<dbReference type="InterPro" id="IPR001478">
    <property type="entry name" value="PDZ"/>
</dbReference>
<dbReference type="Gene3D" id="2.30.42.10">
    <property type="match status" value="1"/>
</dbReference>
<name>A0A4Q8LN07_9GAMM</name>
<accession>A0A4Q8L9A1</accession>
<dbReference type="Gene3D" id="3.90.226.10">
    <property type="entry name" value="2-enoyl-CoA Hydratase, Chain A, domain 1"/>
    <property type="match status" value="1"/>
</dbReference>
<evidence type="ECO:0000256" key="5">
    <source>
        <dbReference type="RuleBase" id="RU004404"/>
    </source>
</evidence>
<feature type="compositionally biased region" description="Basic and acidic residues" evidence="6">
    <location>
        <begin position="442"/>
        <end position="453"/>
    </location>
</feature>
<dbReference type="GO" id="GO:0006508">
    <property type="term" value="P:proteolysis"/>
    <property type="evidence" value="ECO:0007669"/>
    <property type="project" value="UniProtKB-KW"/>
</dbReference>
<dbReference type="Proteomes" id="UP000292087">
    <property type="component" value="Unassembled WGS sequence"/>
</dbReference>
<keyword evidence="2 5" id="KW-0645">Protease</keyword>
<dbReference type="EMBL" id="SHMF01000005">
    <property type="protein sequence ID" value="TAA32258.1"/>
    <property type="molecule type" value="Genomic_DNA"/>
</dbReference>
<reference evidence="11 12" key="1">
    <citation type="submission" date="2019-02" db="EMBL/GenBank/DDBJ databases">
        <title>WGS of Pseudoxanthomonas species novum from clinical isolates.</title>
        <authorList>
            <person name="Bernier A.-M."/>
            <person name="Bernard K."/>
            <person name="Vachon A."/>
        </authorList>
    </citation>
    <scope>NUCLEOTIDE SEQUENCE [LARGE SCALE GENOMIC DNA]</scope>
    <source>
        <strain evidence="10 12">NML140781</strain>
        <strain evidence="9 11">NML171202</strain>
    </source>
</reference>
<evidence type="ECO:0000259" key="8">
    <source>
        <dbReference type="PROSITE" id="PS50106"/>
    </source>
</evidence>
<dbReference type="GO" id="GO:0008236">
    <property type="term" value="F:serine-type peptidase activity"/>
    <property type="evidence" value="ECO:0007669"/>
    <property type="project" value="UniProtKB-KW"/>
</dbReference>
<feature type="signal peptide" evidence="7">
    <location>
        <begin position="1"/>
        <end position="19"/>
    </location>
</feature>
<keyword evidence="7" id="KW-0732">Signal</keyword>
<evidence type="ECO:0000256" key="4">
    <source>
        <dbReference type="ARBA" id="ARBA00022825"/>
    </source>
</evidence>
<evidence type="ECO:0000313" key="9">
    <source>
        <dbReference type="EMBL" id="TAA24677.1"/>
    </source>
</evidence>
<dbReference type="Pfam" id="PF22694">
    <property type="entry name" value="CtpB_N-like"/>
    <property type="match status" value="1"/>
</dbReference>
<dbReference type="GO" id="GO:0007165">
    <property type="term" value="P:signal transduction"/>
    <property type="evidence" value="ECO:0007669"/>
    <property type="project" value="TreeGrafter"/>
</dbReference>
<feature type="compositionally biased region" description="Low complexity" evidence="6">
    <location>
        <begin position="458"/>
        <end position="473"/>
    </location>
</feature>
<dbReference type="GO" id="GO:0004175">
    <property type="term" value="F:endopeptidase activity"/>
    <property type="evidence" value="ECO:0007669"/>
    <property type="project" value="TreeGrafter"/>
</dbReference>
<dbReference type="InterPro" id="IPR029045">
    <property type="entry name" value="ClpP/crotonase-like_dom_sf"/>
</dbReference>
<gene>
    <name evidence="10" type="ORF">EA656_16720</name>
    <name evidence="9" type="ORF">EA661_18415</name>
</gene>
<dbReference type="Pfam" id="PF03572">
    <property type="entry name" value="Peptidase_S41"/>
    <property type="match status" value="1"/>
</dbReference>
<proteinExistence type="inferred from homology"/>
<evidence type="ECO:0000256" key="7">
    <source>
        <dbReference type="SAM" id="SignalP"/>
    </source>
</evidence>
<dbReference type="Proteomes" id="UP000291286">
    <property type="component" value="Unassembled WGS sequence"/>
</dbReference>
<dbReference type="NCBIfam" id="TIGR00225">
    <property type="entry name" value="prc"/>
    <property type="match status" value="1"/>
</dbReference>
<dbReference type="SMART" id="SM00228">
    <property type="entry name" value="PDZ"/>
    <property type="match status" value="1"/>
</dbReference>
<dbReference type="Gene3D" id="3.30.750.44">
    <property type="match status" value="1"/>
</dbReference>
<feature type="chain" id="PRO_5042718344" evidence="7">
    <location>
        <begin position="20"/>
        <end position="512"/>
    </location>
</feature>
<dbReference type="FunFam" id="2.30.42.10:FF:000063">
    <property type="entry name" value="Peptidase, S41 family"/>
    <property type="match status" value="1"/>
</dbReference>
<evidence type="ECO:0000256" key="6">
    <source>
        <dbReference type="SAM" id="MobiDB-lite"/>
    </source>
</evidence>
<dbReference type="SUPFAM" id="SSF52096">
    <property type="entry name" value="ClpP/crotonase"/>
    <property type="match status" value="1"/>
</dbReference>
<dbReference type="Pfam" id="PF17820">
    <property type="entry name" value="PDZ_6"/>
    <property type="match status" value="1"/>
</dbReference>
<dbReference type="PANTHER" id="PTHR32060:SF30">
    <property type="entry name" value="CARBOXY-TERMINAL PROCESSING PROTEASE CTPA"/>
    <property type="match status" value="1"/>
</dbReference>
<dbReference type="FunFam" id="3.90.226.10:FF:000029">
    <property type="entry name" value="Peptidase, S41 family"/>
    <property type="match status" value="1"/>
</dbReference>
<dbReference type="InterPro" id="IPR004447">
    <property type="entry name" value="Peptidase_S41A"/>
</dbReference>
<evidence type="ECO:0000256" key="3">
    <source>
        <dbReference type="ARBA" id="ARBA00022801"/>
    </source>
</evidence>
<organism evidence="10 12">
    <name type="scientific">Pseudoxanthomonas winnipegensis</name>
    <dbReference type="NCBI Taxonomy" id="2480810"/>
    <lineage>
        <taxon>Bacteria</taxon>
        <taxon>Pseudomonadati</taxon>
        <taxon>Pseudomonadota</taxon>
        <taxon>Gammaproteobacteria</taxon>
        <taxon>Lysobacterales</taxon>
        <taxon>Lysobacteraceae</taxon>
        <taxon>Pseudoxanthomonas</taxon>
    </lineage>
</organism>
<dbReference type="PANTHER" id="PTHR32060">
    <property type="entry name" value="TAIL-SPECIFIC PROTEASE"/>
    <property type="match status" value="1"/>
</dbReference>
<dbReference type="RefSeq" id="WP_130521496.1">
    <property type="nucleotide sequence ID" value="NZ_CAWZZE010000035.1"/>
</dbReference>
<dbReference type="InterPro" id="IPR055210">
    <property type="entry name" value="CtpA/B_N"/>
</dbReference>
<evidence type="ECO:0000313" key="12">
    <source>
        <dbReference type="Proteomes" id="UP000292087"/>
    </source>
</evidence>
<evidence type="ECO:0000313" key="11">
    <source>
        <dbReference type="Proteomes" id="UP000291286"/>
    </source>
</evidence>
<dbReference type="AlphaFoldDB" id="A0A4Q8LN07"/>
<evidence type="ECO:0000256" key="2">
    <source>
        <dbReference type="ARBA" id="ARBA00022670"/>
    </source>
</evidence>
<sequence length="512" mass="52849">MRVSLLLSSLLLAIAPALAQQAAPAAQDTPQSAPAPAAAPAKPAAQDSDEDAPAVPSSDDPDGTEAKTSEVPLDEIRRFVSVFNAVKQAYVEPVDDEKLMHSAIRGLLLDLDPHSAYLDKEDAKDFDEQANGAYDGVGVELLAQPDGTLKVISPIDGTPAARAGLQSGDTIVAIDGKPLGGMNDPMEPLRGKVGTQVTLTIVRDKVAKPFDKTLTRETIRVASVRSRLLEPGYGYIRISAFQADTGADFQKAVDGLKAKGPLKGVVLDLRSNPGGLLTSAVQVADDLLDKGTIVTTRGRIAISDAKFDATPGDRLKGVPVVVLVDAGSASAAEVLAGALRDNDRVRIIGSRTFGKGSVQTVLPLDNGDSVKLTTARYYTPSGKSIQATGIVPDVVLKPDESDDRDIPPSLADYSEAKLPGHLRGDQEGAEGYAAGDVLNGDKPIEEALAELKHPGSVAAAQQAAAAKAAAAKPKPAPKAPAPVPEAAKPTAPASAKPVAPTPAKPAEVPATP</sequence>
<evidence type="ECO:0000256" key="1">
    <source>
        <dbReference type="ARBA" id="ARBA00009179"/>
    </source>
</evidence>
<dbReference type="CDD" id="cd07560">
    <property type="entry name" value="Peptidase_S41_CPP"/>
    <property type="match status" value="1"/>
</dbReference>
<dbReference type="SUPFAM" id="SSF50156">
    <property type="entry name" value="PDZ domain-like"/>
    <property type="match status" value="1"/>
</dbReference>
<accession>A0A4Q8LN07</accession>
<comment type="caution">
    <text evidence="10">The sequence shown here is derived from an EMBL/GenBank/DDBJ whole genome shotgun (WGS) entry which is preliminary data.</text>
</comment>
<evidence type="ECO:0000313" key="10">
    <source>
        <dbReference type="EMBL" id="TAA32258.1"/>
    </source>
</evidence>
<feature type="region of interest" description="Disordered" evidence="6">
    <location>
        <begin position="25"/>
        <end position="71"/>
    </location>
</feature>
<comment type="similarity">
    <text evidence="1 5">Belongs to the peptidase S41A family.</text>
</comment>
<dbReference type="FunFam" id="3.30.750.44:FF:000001">
    <property type="entry name" value="S41 family peptidase"/>
    <property type="match status" value="1"/>
</dbReference>
<dbReference type="GO" id="GO:0030288">
    <property type="term" value="C:outer membrane-bounded periplasmic space"/>
    <property type="evidence" value="ECO:0007669"/>
    <property type="project" value="TreeGrafter"/>
</dbReference>
<dbReference type="CDD" id="cd06782">
    <property type="entry name" value="cpPDZ_CPP-like"/>
    <property type="match status" value="1"/>
</dbReference>
<feature type="compositionally biased region" description="Low complexity" evidence="6">
    <location>
        <begin position="25"/>
        <end position="46"/>
    </location>
</feature>
<feature type="compositionally biased region" description="Low complexity" evidence="6">
    <location>
        <begin position="484"/>
        <end position="498"/>
    </location>
</feature>
<feature type="compositionally biased region" description="Pro residues" evidence="6">
    <location>
        <begin position="474"/>
        <end position="483"/>
    </location>
</feature>
<keyword evidence="3 5" id="KW-0378">Hydrolase</keyword>
<feature type="domain" description="PDZ" evidence="8">
    <location>
        <begin position="123"/>
        <end position="205"/>
    </location>
</feature>
<keyword evidence="4 5" id="KW-0720">Serine protease</keyword>
<dbReference type="InterPro" id="IPR041489">
    <property type="entry name" value="PDZ_6"/>
</dbReference>
<dbReference type="EMBL" id="SHMB01000011">
    <property type="protein sequence ID" value="TAA24677.1"/>
    <property type="molecule type" value="Genomic_DNA"/>
</dbReference>
<protein>
    <submittedName>
        <fullName evidence="10">S41 family peptidase</fullName>
    </submittedName>
</protein>
<dbReference type="PROSITE" id="PS50106">
    <property type="entry name" value="PDZ"/>
    <property type="match status" value="1"/>
</dbReference>